<dbReference type="GO" id="GO:0004521">
    <property type="term" value="F:RNA endonuclease activity"/>
    <property type="evidence" value="ECO:0007669"/>
    <property type="project" value="TreeGrafter"/>
</dbReference>
<comment type="caution">
    <text evidence="4">The sequence shown here is derived from an EMBL/GenBank/DDBJ whole genome shotgun (WGS) entry which is preliminary data.</text>
</comment>
<dbReference type="InterPro" id="IPR050698">
    <property type="entry name" value="MBL"/>
</dbReference>
<dbReference type="SUPFAM" id="SSF56281">
    <property type="entry name" value="Metallo-hydrolase/oxidoreductase"/>
    <property type="match status" value="1"/>
</dbReference>
<keyword evidence="1" id="KW-0378">Hydrolase</keyword>
<dbReference type="SMART" id="SM00849">
    <property type="entry name" value="Lactamase_B"/>
    <property type="match status" value="1"/>
</dbReference>
<gene>
    <name evidence="4" type="ORF">LCGC14_0418560</name>
</gene>
<dbReference type="CDD" id="cd16295">
    <property type="entry name" value="TTHA0252-CPSF-like_MBL-fold"/>
    <property type="match status" value="1"/>
</dbReference>
<protein>
    <recommendedName>
        <fullName evidence="5">MBL fold metallo-hydrolase</fullName>
    </recommendedName>
</protein>
<dbReference type="GO" id="GO:0016787">
    <property type="term" value="F:hydrolase activity"/>
    <property type="evidence" value="ECO:0007669"/>
    <property type="project" value="UniProtKB-KW"/>
</dbReference>
<name>A0A0F9W0L3_9ZZZZ</name>
<dbReference type="Pfam" id="PF07521">
    <property type="entry name" value="RMMBL"/>
    <property type="match status" value="1"/>
</dbReference>
<proteinExistence type="predicted"/>
<dbReference type="SMART" id="SM01027">
    <property type="entry name" value="Beta-Casp"/>
    <property type="match status" value="1"/>
</dbReference>
<dbReference type="EMBL" id="LAZR01000379">
    <property type="protein sequence ID" value="KKN71628.1"/>
    <property type="molecule type" value="Genomic_DNA"/>
</dbReference>
<dbReference type="PANTHER" id="PTHR11203:SF37">
    <property type="entry name" value="INTEGRATOR COMPLEX SUBUNIT 11"/>
    <property type="match status" value="1"/>
</dbReference>
<dbReference type="Gene3D" id="3.60.15.10">
    <property type="entry name" value="Ribonuclease Z/Hydroxyacylglutathione hydrolase-like"/>
    <property type="match status" value="1"/>
</dbReference>
<dbReference type="Pfam" id="PF00753">
    <property type="entry name" value="Lactamase_B"/>
    <property type="match status" value="1"/>
</dbReference>
<dbReference type="AlphaFoldDB" id="A0A0F9W0L3"/>
<reference evidence="4" key="1">
    <citation type="journal article" date="2015" name="Nature">
        <title>Complex archaea that bridge the gap between prokaryotes and eukaryotes.</title>
        <authorList>
            <person name="Spang A."/>
            <person name="Saw J.H."/>
            <person name="Jorgensen S.L."/>
            <person name="Zaremba-Niedzwiedzka K."/>
            <person name="Martijn J."/>
            <person name="Lind A.E."/>
            <person name="van Eijk R."/>
            <person name="Schleper C."/>
            <person name="Guy L."/>
            <person name="Ettema T.J."/>
        </authorList>
    </citation>
    <scope>NUCLEOTIDE SEQUENCE</scope>
</reference>
<dbReference type="Gene3D" id="3.40.50.10890">
    <property type="match status" value="1"/>
</dbReference>
<evidence type="ECO:0000259" key="2">
    <source>
        <dbReference type="SMART" id="SM00849"/>
    </source>
</evidence>
<evidence type="ECO:0008006" key="5">
    <source>
        <dbReference type="Google" id="ProtNLM"/>
    </source>
</evidence>
<dbReference type="InterPro" id="IPR022712">
    <property type="entry name" value="Beta_Casp"/>
</dbReference>
<feature type="domain" description="Beta-Casp" evidence="3">
    <location>
        <begin position="256"/>
        <end position="381"/>
    </location>
</feature>
<dbReference type="InterPro" id="IPR036866">
    <property type="entry name" value="RibonucZ/Hydroxyglut_hydro"/>
</dbReference>
<evidence type="ECO:0000256" key="1">
    <source>
        <dbReference type="ARBA" id="ARBA00022801"/>
    </source>
</evidence>
<sequence length="467" mass="51852">MVIELEFQGAAGTVTGSMHVLHLPDGPVLLDCGLFQGRRSWAKERNQSLGIRPADVRAVLLSHAHIDHSGKLPYLTAHKFSGPIYATSATCDLCKVMLADSAKIQQEDARYWNKRRAADPSEYIQPLYTIEDAQATEKLFQEIPYGRSLPFAKDCTATFLDAGHILGSACVLIEIERGGKTTRLLYTGDLGRFDLPILRDPTHPLPEVDYLITESTYANRRHDNPTAMKGAIVRIINETREAGGRVIIPAFSVGRTQHLAYFLHQAIAEGLLEPLPIYVDSPLSVRVTDIFTRHPECYDEQAREFWREEGDVFGRGLVQYITDVRQSKQLNQRSDPSVIISTSGMCEAGRILHHLKNNIGDERNTVVIVGFQAENTLGRRIVDRVKELRIFGRLYPLLARVEVLNGFSAHADADDLTRLLGPLARKLKGAFAVHGERGQLEAMAEILNNAGCSNAAIPRPGDRFALA</sequence>
<dbReference type="InterPro" id="IPR001279">
    <property type="entry name" value="Metallo-B-lactamas"/>
</dbReference>
<feature type="domain" description="Metallo-beta-lactamase" evidence="2">
    <location>
        <begin position="15"/>
        <end position="236"/>
    </location>
</feature>
<evidence type="ECO:0000313" key="4">
    <source>
        <dbReference type="EMBL" id="KKN71628.1"/>
    </source>
</evidence>
<dbReference type="PANTHER" id="PTHR11203">
    <property type="entry name" value="CLEAVAGE AND POLYADENYLATION SPECIFICITY FACTOR FAMILY MEMBER"/>
    <property type="match status" value="1"/>
</dbReference>
<dbReference type="InterPro" id="IPR011108">
    <property type="entry name" value="RMMBL"/>
</dbReference>
<evidence type="ECO:0000259" key="3">
    <source>
        <dbReference type="SMART" id="SM01027"/>
    </source>
</evidence>
<dbReference type="Pfam" id="PF10996">
    <property type="entry name" value="Beta-Casp"/>
    <property type="match status" value="1"/>
</dbReference>
<accession>A0A0F9W0L3</accession>
<organism evidence="4">
    <name type="scientific">marine sediment metagenome</name>
    <dbReference type="NCBI Taxonomy" id="412755"/>
    <lineage>
        <taxon>unclassified sequences</taxon>
        <taxon>metagenomes</taxon>
        <taxon>ecological metagenomes</taxon>
    </lineage>
</organism>